<dbReference type="PROSITE" id="PS00360">
    <property type="entry name" value="RIBOSOMAL_S9"/>
    <property type="match status" value="1"/>
</dbReference>
<reference evidence="8 9" key="1">
    <citation type="journal article" date="2016" name="Nat. Commun.">
        <title>Thousands of microbial genomes shed light on interconnected biogeochemical processes in an aquifer system.</title>
        <authorList>
            <person name="Anantharaman K."/>
            <person name="Brown C.T."/>
            <person name="Hug L.A."/>
            <person name="Sharon I."/>
            <person name="Castelle C.J."/>
            <person name="Probst A.J."/>
            <person name="Thomas B.C."/>
            <person name="Singh A."/>
            <person name="Wilkins M.J."/>
            <person name="Karaoz U."/>
            <person name="Brodie E.L."/>
            <person name="Williams K.H."/>
            <person name="Hubbard S.S."/>
            <person name="Banfield J.F."/>
        </authorList>
    </citation>
    <scope>NUCLEOTIDE SEQUENCE [LARGE SCALE GENOMIC DNA]</scope>
</reference>
<comment type="similarity">
    <text evidence="1 5 6">Belongs to the universal ribosomal protein uS9 family.</text>
</comment>
<evidence type="ECO:0000256" key="3">
    <source>
        <dbReference type="ARBA" id="ARBA00023274"/>
    </source>
</evidence>
<dbReference type="GO" id="GO:0006412">
    <property type="term" value="P:translation"/>
    <property type="evidence" value="ECO:0007669"/>
    <property type="project" value="UniProtKB-UniRule"/>
</dbReference>
<dbReference type="GO" id="GO:0022627">
    <property type="term" value="C:cytosolic small ribosomal subunit"/>
    <property type="evidence" value="ECO:0007669"/>
    <property type="project" value="TreeGrafter"/>
</dbReference>
<evidence type="ECO:0000313" key="9">
    <source>
        <dbReference type="Proteomes" id="UP000178323"/>
    </source>
</evidence>
<dbReference type="GO" id="GO:0003735">
    <property type="term" value="F:structural constituent of ribosome"/>
    <property type="evidence" value="ECO:0007669"/>
    <property type="project" value="InterPro"/>
</dbReference>
<dbReference type="STRING" id="1797985.A2Y83_05115"/>
<dbReference type="GO" id="GO:0003723">
    <property type="term" value="F:RNA binding"/>
    <property type="evidence" value="ECO:0007669"/>
    <property type="project" value="TreeGrafter"/>
</dbReference>
<evidence type="ECO:0000256" key="2">
    <source>
        <dbReference type="ARBA" id="ARBA00022980"/>
    </source>
</evidence>
<evidence type="ECO:0000256" key="5">
    <source>
        <dbReference type="HAMAP-Rule" id="MF_00532"/>
    </source>
</evidence>
<dbReference type="PANTHER" id="PTHR21569">
    <property type="entry name" value="RIBOSOMAL PROTEIN S9"/>
    <property type="match status" value="1"/>
</dbReference>
<comment type="caution">
    <text evidence="8">The sequence shown here is derived from an EMBL/GenBank/DDBJ whole genome shotgun (WGS) entry which is preliminary data.</text>
</comment>
<evidence type="ECO:0000256" key="1">
    <source>
        <dbReference type="ARBA" id="ARBA00005251"/>
    </source>
</evidence>
<feature type="compositionally biased region" description="Basic residues" evidence="7">
    <location>
        <begin position="114"/>
        <end position="133"/>
    </location>
</feature>
<dbReference type="InterPro" id="IPR020568">
    <property type="entry name" value="Ribosomal_Su5_D2-typ_SF"/>
</dbReference>
<gene>
    <name evidence="5" type="primary">rpsI</name>
    <name evidence="8" type="ORF">A2Y83_05115</name>
</gene>
<keyword evidence="3 5" id="KW-0687">Ribonucleoprotein</keyword>
<dbReference type="InterPro" id="IPR000754">
    <property type="entry name" value="Ribosomal_uS9"/>
</dbReference>
<sequence length="133" mass="15013">MFKKKAYIYNVGKRKTSVASVRLHKKGEGKIEINGKDLLEYFGEANLREIAAAPLELVTQRKNVNVTVKVMGGGKKGQAEAIRNGIAKALLELNPNFRKPLKKAGFLSRDSRKKERKKPGLKSARRAPQWRKR</sequence>
<feature type="region of interest" description="Disordered" evidence="7">
    <location>
        <begin position="102"/>
        <end position="133"/>
    </location>
</feature>
<name>A0A1F5S8E1_9BACT</name>
<dbReference type="Pfam" id="PF00380">
    <property type="entry name" value="Ribosomal_S9"/>
    <property type="match status" value="1"/>
</dbReference>
<accession>A0A1F5S8E1</accession>
<protein>
    <recommendedName>
        <fullName evidence="4 5">Small ribosomal subunit protein uS9</fullName>
    </recommendedName>
</protein>
<evidence type="ECO:0000313" key="8">
    <source>
        <dbReference type="EMBL" id="OGF22974.1"/>
    </source>
</evidence>
<dbReference type="NCBIfam" id="NF001099">
    <property type="entry name" value="PRK00132.1"/>
    <property type="match status" value="1"/>
</dbReference>
<dbReference type="InterPro" id="IPR020574">
    <property type="entry name" value="Ribosomal_uS9_CS"/>
</dbReference>
<proteinExistence type="inferred from homology"/>
<dbReference type="HAMAP" id="MF_00532_B">
    <property type="entry name" value="Ribosomal_uS9_B"/>
    <property type="match status" value="1"/>
</dbReference>
<dbReference type="SUPFAM" id="SSF54211">
    <property type="entry name" value="Ribosomal protein S5 domain 2-like"/>
    <property type="match status" value="1"/>
</dbReference>
<evidence type="ECO:0000256" key="4">
    <source>
        <dbReference type="ARBA" id="ARBA00035259"/>
    </source>
</evidence>
<dbReference type="EMBL" id="MFFS01000006">
    <property type="protein sequence ID" value="OGF22974.1"/>
    <property type="molecule type" value="Genomic_DNA"/>
</dbReference>
<dbReference type="Gene3D" id="3.30.230.10">
    <property type="match status" value="1"/>
</dbReference>
<dbReference type="FunFam" id="3.30.230.10:FF:000001">
    <property type="entry name" value="30S ribosomal protein S9"/>
    <property type="match status" value="1"/>
</dbReference>
<keyword evidence="2 5" id="KW-0689">Ribosomal protein</keyword>
<dbReference type="PANTHER" id="PTHR21569:SF1">
    <property type="entry name" value="SMALL RIBOSOMAL SUBUNIT PROTEIN US9M"/>
    <property type="match status" value="1"/>
</dbReference>
<evidence type="ECO:0000256" key="6">
    <source>
        <dbReference type="RuleBase" id="RU003815"/>
    </source>
</evidence>
<dbReference type="AlphaFoldDB" id="A0A1F5S8E1"/>
<organism evidence="8 9">
    <name type="scientific">Candidatus Falkowbacteria bacterium RBG_13_39_14</name>
    <dbReference type="NCBI Taxonomy" id="1797985"/>
    <lineage>
        <taxon>Bacteria</taxon>
        <taxon>Candidatus Falkowiibacteriota</taxon>
    </lineage>
</organism>
<dbReference type="Proteomes" id="UP000178323">
    <property type="component" value="Unassembled WGS sequence"/>
</dbReference>
<dbReference type="InterPro" id="IPR023035">
    <property type="entry name" value="Ribosomal_uS9_bac/plastid"/>
</dbReference>
<evidence type="ECO:0000256" key="7">
    <source>
        <dbReference type="SAM" id="MobiDB-lite"/>
    </source>
</evidence>
<dbReference type="InterPro" id="IPR014721">
    <property type="entry name" value="Ribsml_uS5_D2-typ_fold_subgr"/>
</dbReference>